<organism evidence="1 2">
    <name type="scientific">Streptomyces glomeratus</name>
    <dbReference type="NCBI Taxonomy" id="284452"/>
    <lineage>
        <taxon>Bacteria</taxon>
        <taxon>Bacillati</taxon>
        <taxon>Actinomycetota</taxon>
        <taxon>Actinomycetes</taxon>
        <taxon>Kitasatosporales</taxon>
        <taxon>Streptomycetaceae</taxon>
        <taxon>Streptomyces</taxon>
    </lineage>
</organism>
<sequence>MQVEMGLRQLSDITYVLHPRILPHLPGVPVAVSPDVVLLAQTKGARRVRPPTAPLEA</sequence>
<proteinExistence type="predicted"/>
<dbReference type="EMBL" id="BAAAUF010000010">
    <property type="protein sequence ID" value="GAA3033413.1"/>
    <property type="molecule type" value="Genomic_DNA"/>
</dbReference>
<protein>
    <submittedName>
        <fullName evidence="1">Uncharacterized protein</fullName>
    </submittedName>
</protein>
<evidence type="ECO:0000313" key="2">
    <source>
        <dbReference type="Proteomes" id="UP001501532"/>
    </source>
</evidence>
<gene>
    <name evidence="1" type="ORF">GCM10010448_14450</name>
</gene>
<keyword evidence="2" id="KW-1185">Reference proteome</keyword>
<dbReference type="Proteomes" id="UP001501532">
    <property type="component" value="Unassembled WGS sequence"/>
</dbReference>
<accession>A0ABP6L5W3</accession>
<name>A0ABP6L5W3_9ACTN</name>
<reference evidence="2" key="1">
    <citation type="journal article" date="2019" name="Int. J. Syst. Evol. Microbiol.">
        <title>The Global Catalogue of Microorganisms (GCM) 10K type strain sequencing project: providing services to taxonomists for standard genome sequencing and annotation.</title>
        <authorList>
            <consortium name="The Broad Institute Genomics Platform"/>
            <consortium name="The Broad Institute Genome Sequencing Center for Infectious Disease"/>
            <person name="Wu L."/>
            <person name="Ma J."/>
        </authorList>
    </citation>
    <scope>NUCLEOTIDE SEQUENCE [LARGE SCALE GENOMIC DNA]</scope>
    <source>
        <strain evidence="2">JCM 9091</strain>
    </source>
</reference>
<evidence type="ECO:0000313" key="1">
    <source>
        <dbReference type="EMBL" id="GAA3033413.1"/>
    </source>
</evidence>
<comment type="caution">
    <text evidence="1">The sequence shown here is derived from an EMBL/GenBank/DDBJ whole genome shotgun (WGS) entry which is preliminary data.</text>
</comment>